<dbReference type="GO" id="GO:0032544">
    <property type="term" value="P:plastid translation"/>
    <property type="evidence" value="ECO:0007669"/>
    <property type="project" value="TreeGrafter"/>
</dbReference>
<gene>
    <name evidence="8" type="ORF">Acr_23g0020110</name>
</gene>
<feature type="region of interest" description="Disordered" evidence="6">
    <location>
        <begin position="1"/>
        <end position="24"/>
    </location>
</feature>
<evidence type="ECO:0000313" key="8">
    <source>
        <dbReference type="EMBL" id="GFZ13626.1"/>
    </source>
</evidence>
<reference evidence="8 9" key="1">
    <citation type="submission" date="2019-07" db="EMBL/GenBank/DDBJ databases">
        <title>De Novo Assembly of kiwifruit Actinidia rufa.</title>
        <authorList>
            <person name="Sugita-Konishi S."/>
            <person name="Sato K."/>
            <person name="Mori E."/>
            <person name="Abe Y."/>
            <person name="Kisaki G."/>
            <person name="Hamano K."/>
            <person name="Suezawa K."/>
            <person name="Otani M."/>
            <person name="Fukuda T."/>
            <person name="Manabe T."/>
            <person name="Gomi K."/>
            <person name="Tabuchi M."/>
            <person name="Akimitsu K."/>
            <person name="Kataoka I."/>
        </authorList>
    </citation>
    <scope>NUCLEOTIDE SEQUENCE [LARGE SCALE GENOMIC DNA]</scope>
    <source>
        <strain evidence="9">cv. Fuchu</strain>
    </source>
</reference>
<dbReference type="OrthoDB" id="407355at2759"/>
<dbReference type="InterPro" id="IPR002661">
    <property type="entry name" value="Ribosome_recyc_fac"/>
</dbReference>
<evidence type="ECO:0000256" key="2">
    <source>
        <dbReference type="ARBA" id="ARBA00005912"/>
    </source>
</evidence>
<organism evidence="8 9">
    <name type="scientific">Actinidia rufa</name>
    <dbReference type="NCBI Taxonomy" id="165716"/>
    <lineage>
        <taxon>Eukaryota</taxon>
        <taxon>Viridiplantae</taxon>
        <taxon>Streptophyta</taxon>
        <taxon>Embryophyta</taxon>
        <taxon>Tracheophyta</taxon>
        <taxon>Spermatophyta</taxon>
        <taxon>Magnoliopsida</taxon>
        <taxon>eudicotyledons</taxon>
        <taxon>Gunneridae</taxon>
        <taxon>Pentapetalae</taxon>
        <taxon>asterids</taxon>
        <taxon>Ericales</taxon>
        <taxon>Actinidiaceae</taxon>
        <taxon>Actinidia</taxon>
    </lineage>
</organism>
<dbReference type="InterPro" id="IPR023584">
    <property type="entry name" value="Ribosome_recyc_fac_dom"/>
</dbReference>
<dbReference type="GO" id="GO:0043023">
    <property type="term" value="F:ribosomal large subunit binding"/>
    <property type="evidence" value="ECO:0007669"/>
    <property type="project" value="TreeGrafter"/>
</dbReference>
<dbReference type="PANTHER" id="PTHR20982:SF3">
    <property type="entry name" value="MITOCHONDRIAL RIBOSOME RECYCLING FACTOR PSEUDO 1"/>
    <property type="match status" value="1"/>
</dbReference>
<dbReference type="PANTHER" id="PTHR20982">
    <property type="entry name" value="RIBOSOME RECYCLING FACTOR"/>
    <property type="match status" value="1"/>
</dbReference>
<comment type="function">
    <text evidence="1">Responsible for the release of ribosomes from messenger RNA at the termination of chloroplastic protein biosynthesis.</text>
</comment>
<evidence type="ECO:0000259" key="7">
    <source>
        <dbReference type="Pfam" id="PF01765"/>
    </source>
</evidence>
<dbReference type="Pfam" id="PF01765">
    <property type="entry name" value="RRF"/>
    <property type="match status" value="1"/>
</dbReference>
<evidence type="ECO:0000256" key="6">
    <source>
        <dbReference type="SAM" id="MobiDB-lite"/>
    </source>
</evidence>
<dbReference type="Gene3D" id="3.30.1360.40">
    <property type="match status" value="1"/>
</dbReference>
<accession>A0A7J0GS44</accession>
<dbReference type="GO" id="GO:0009507">
    <property type="term" value="C:chloroplast"/>
    <property type="evidence" value="ECO:0007669"/>
    <property type="project" value="TreeGrafter"/>
</dbReference>
<sequence length="201" mass="22079">MAMSFSPPNPVRTTYHQPKHGLNPPKAILSRRDTYSRGPNCQQCDSRFRGVVSGSSAANYVTLRAGTRRTAGKSLAVKRVSERRQVESHSFDVLTGIIRCATIEEIEAQKSLIEKSVVEYYGTPVNVKSIAQISTPDASSILVQPYDKSSLKAIEKAIVTSDLGLTPNNDGEVLRLSLPPLTSERRKVLFSFARSDTLQTV</sequence>
<dbReference type="Proteomes" id="UP000585474">
    <property type="component" value="Unassembled WGS sequence"/>
</dbReference>
<evidence type="ECO:0000256" key="5">
    <source>
        <dbReference type="ARBA" id="ARBA00032397"/>
    </source>
</evidence>
<keyword evidence="9" id="KW-1185">Reference proteome</keyword>
<evidence type="ECO:0000256" key="1">
    <source>
        <dbReference type="ARBA" id="ARBA00002952"/>
    </source>
</evidence>
<protein>
    <recommendedName>
        <fullName evidence="3">Ribosome-recycling factor, chloroplastic</fullName>
    </recommendedName>
    <alternativeName>
        <fullName evidence="5">Ribosome-releasing factor, chloroplastic</fullName>
    </alternativeName>
</protein>
<evidence type="ECO:0000313" key="9">
    <source>
        <dbReference type="Proteomes" id="UP000585474"/>
    </source>
</evidence>
<evidence type="ECO:0000256" key="4">
    <source>
        <dbReference type="ARBA" id="ARBA00022917"/>
    </source>
</evidence>
<evidence type="ECO:0000256" key="3">
    <source>
        <dbReference type="ARBA" id="ARBA00014063"/>
    </source>
</evidence>
<keyword evidence="4" id="KW-0648">Protein biosynthesis</keyword>
<dbReference type="InterPro" id="IPR036191">
    <property type="entry name" value="RRF_sf"/>
</dbReference>
<dbReference type="SUPFAM" id="SSF55194">
    <property type="entry name" value="Ribosome recycling factor, RRF"/>
    <property type="match status" value="1"/>
</dbReference>
<dbReference type="AlphaFoldDB" id="A0A7J0GS44"/>
<name>A0A7J0GS44_9ERIC</name>
<comment type="similarity">
    <text evidence="2">Belongs to the RRF family.</text>
</comment>
<proteinExistence type="inferred from homology"/>
<feature type="domain" description="Ribosome recycling factor" evidence="7">
    <location>
        <begin position="101"/>
        <end position="191"/>
    </location>
</feature>
<dbReference type="FunFam" id="3.30.1360.40:FF:000001">
    <property type="entry name" value="Ribosome-recycling factor"/>
    <property type="match status" value="1"/>
</dbReference>
<dbReference type="EMBL" id="BJWL01000023">
    <property type="protein sequence ID" value="GFZ13626.1"/>
    <property type="molecule type" value="Genomic_DNA"/>
</dbReference>
<comment type="caution">
    <text evidence="8">The sequence shown here is derived from an EMBL/GenBank/DDBJ whole genome shotgun (WGS) entry which is preliminary data.</text>
</comment>